<accession>A0A2Z6QJR1</accession>
<feature type="region of interest" description="Disordered" evidence="1">
    <location>
        <begin position="553"/>
        <end position="574"/>
    </location>
</feature>
<dbReference type="EMBL" id="BEXD01000178">
    <property type="protein sequence ID" value="GBB84981.1"/>
    <property type="molecule type" value="Genomic_DNA"/>
</dbReference>
<gene>
    <name evidence="2" type="ORF">RclHR1_11580002</name>
</gene>
<organism evidence="2 3">
    <name type="scientific">Rhizophagus clarus</name>
    <dbReference type="NCBI Taxonomy" id="94130"/>
    <lineage>
        <taxon>Eukaryota</taxon>
        <taxon>Fungi</taxon>
        <taxon>Fungi incertae sedis</taxon>
        <taxon>Mucoromycota</taxon>
        <taxon>Glomeromycotina</taxon>
        <taxon>Glomeromycetes</taxon>
        <taxon>Glomerales</taxon>
        <taxon>Glomeraceae</taxon>
        <taxon>Rhizophagus</taxon>
    </lineage>
</organism>
<reference evidence="2 3" key="1">
    <citation type="submission" date="2017-11" db="EMBL/GenBank/DDBJ databases">
        <title>The genome of Rhizophagus clarus HR1 reveals common genetic basis of auxotrophy among arbuscular mycorrhizal fungi.</title>
        <authorList>
            <person name="Kobayashi Y."/>
        </authorList>
    </citation>
    <scope>NUCLEOTIDE SEQUENCE [LARGE SCALE GENOMIC DNA]</scope>
    <source>
        <strain evidence="2 3">HR1</strain>
    </source>
</reference>
<evidence type="ECO:0000313" key="2">
    <source>
        <dbReference type="EMBL" id="GBB84981.1"/>
    </source>
</evidence>
<dbReference type="AlphaFoldDB" id="A0A2Z6QJR1"/>
<feature type="compositionally biased region" description="Basic and acidic residues" evidence="1">
    <location>
        <begin position="601"/>
        <end position="614"/>
    </location>
</feature>
<keyword evidence="3" id="KW-1185">Reference proteome</keyword>
<name>A0A2Z6QJR1_9GLOM</name>
<protein>
    <recommendedName>
        <fullName evidence="4">Highly derived d5-like helicase-primase: PROVISIONAL</fullName>
    </recommendedName>
</protein>
<feature type="region of interest" description="Disordered" evidence="1">
    <location>
        <begin position="591"/>
        <end position="649"/>
    </location>
</feature>
<feature type="compositionally biased region" description="Polar residues" evidence="1">
    <location>
        <begin position="622"/>
        <end position="633"/>
    </location>
</feature>
<sequence length="836" mass="95410">MTQSSLSEFLDATALYYQGYKASDIGASLYKIRDDSVKPRHFLGADNADEIEAILTEREDHSLHEFIDGDEPLRPVIDFDLPIETLNAITPKFPGDQARNSLRCAFRDTCLEIFPEWDKETLTIAESSDEKKISLHVSTFAFTELVCKKLPAGLQKKGIIDNIANIGSFKSFSLRMLGTPKYDKKTDKHVRIKKAIHPKDGTIFDFMIRPPNDESKVIENSPLLVVPESEVNRCSKENNNTSSETTQTDFDFVESLLGGNGIKGYTLSFPSDNIPDLFPLTRNFPSHCPICDREHESDNGYILRNKKTYRFYCHRANYEREPGTRNPSLKLTINETALDREKKLPSPTKLDQSRISNPNDRFVWWNLICMCTSGKKYSRTEVYEAIQSTVAYIQLDKPVWILKHRDPENGLYFGMGAELKLADFKINITEHGGEAVKLKSLINQAVIKGLIVYADYNFLPYPIGVPQPNTDFFNLFLGFLAKPAPEINKEIMDPILWHVKNVICSGDERLDEYIWNWWAYLVQKPQQKPRSILVLKSTLQQCGKNIITDFIGDKTKMSTPSPNTSKDKKASNQDDSTQVLFDYVVEDTRAPVASTSGTSDTSKRPEPVIDKPETIELLESNKPISKNTNTPPKETNVKPDLSKPSSNELSSAILLSRAQREERLRKKAVKLDEDPDVFMTITEKDRLDFIAFWDRMETDSRMCGWAIETEDDPKEYMEMTVRERLIGEEIIRRGLEDDGVTSSWLDTDEKWKKTVSILQENDNIKLLIVGMSTKVTTPKTRRKPKANDFKSILERFLEKYDLSIESSPEQLSEHNKELGASLPDWMARKCVKDLLT</sequence>
<dbReference type="Proteomes" id="UP000247702">
    <property type="component" value="Unassembled WGS sequence"/>
</dbReference>
<evidence type="ECO:0008006" key="4">
    <source>
        <dbReference type="Google" id="ProtNLM"/>
    </source>
</evidence>
<evidence type="ECO:0000256" key="1">
    <source>
        <dbReference type="SAM" id="MobiDB-lite"/>
    </source>
</evidence>
<comment type="caution">
    <text evidence="2">The sequence shown here is derived from an EMBL/GenBank/DDBJ whole genome shotgun (WGS) entry which is preliminary data.</text>
</comment>
<proteinExistence type="predicted"/>
<evidence type="ECO:0000313" key="3">
    <source>
        <dbReference type="Proteomes" id="UP000247702"/>
    </source>
</evidence>